<comment type="caution">
    <text evidence="3">The sequence shown here is derived from an EMBL/GenBank/DDBJ whole genome shotgun (WGS) entry which is preliminary data.</text>
</comment>
<evidence type="ECO:0000256" key="2">
    <source>
        <dbReference type="SAM" id="SignalP"/>
    </source>
</evidence>
<keyword evidence="1" id="KW-0812">Transmembrane</keyword>
<keyword evidence="1" id="KW-0472">Membrane</keyword>
<evidence type="ECO:0008006" key="5">
    <source>
        <dbReference type="Google" id="ProtNLM"/>
    </source>
</evidence>
<name>A0AAD9L5A1_RIDPI</name>
<keyword evidence="2" id="KW-0732">Signal</keyword>
<keyword evidence="4" id="KW-1185">Reference proteome</keyword>
<accession>A0AAD9L5A1</accession>
<reference evidence="3" key="1">
    <citation type="journal article" date="2023" name="Mol. Biol. Evol.">
        <title>Third-Generation Sequencing Reveals the Adaptive Role of the Epigenome in Three Deep-Sea Polychaetes.</title>
        <authorList>
            <person name="Perez M."/>
            <person name="Aroh O."/>
            <person name="Sun Y."/>
            <person name="Lan Y."/>
            <person name="Juniper S.K."/>
            <person name="Young C.R."/>
            <person name="Angers B."/>
            <person name="Qian P.Y."/>
        </authorList>
    </citation>
    <scope>NUCLEOTIDE SEQUENCE</scope>
    <source>
        <strain evidence="3">R07B-5</strain>
    </source>
</reference>
<feature type="signal peptide" evidence="2">
    <location>
        <begin position="1"/>
        <end position="16"/>
    </location>
</feature>
<keyword evidence="1" id="KW-1133">Transmembrane helix</keyword>
<gene>
    <name evidence="3" type="ORF">NP493_337g00025</name>
</gene>
<feature type="chain" id="PRO_5041904626" description="Secreted protein" evidence="2">
    <location>
        <begin position="17"/>
        <end position="196"/>
    </location>
</feature>
<dbReference type="Proteomes" id="UP001209878">
    <property type="component" value="Unassembled WGS sequence"/>
</dbReference>
<evidence type="ECO:0000256" key="1">
    <source>
        <dbReference type="SAM" id="Phobius"/>
    </source>
</evidence>
<dbReference type="AlphaFoldDB" id="A0AAD9L5A1"/>
<proteinExistence type="predicted"/>
<protein>
    <recommendedName>
        <fullName evidence="5">Secreted protein</fullName>
    </recommendedName>
</protein>
<evidence type="ECO:0000313" key="3">
    <source>
        <dbReference type="EMBL" id="KAK2182758.1"/>
    </source>
</evidence>
<sequence length="196" mass="21271">MCVGLRSSSLLSVLLAAVSRKSFHELSFTGGTGADTFTSVISTPRASSRAPVWNPPFNLSDTVCRSLWFRVLLEISTPAAGLESGPLPISMMTSMPIVSLFRRRLWPILLTPAILTFAGSTLRKMMRFFNRSFPKNSSSVIAGRPNARMTTGLILMSISPRPFTCTYSVFVSMSKKLAPEGDSAVGRNCPSVFGLL</sequence>
<dbReference type="EMBL" id="JAODUO010000337">
    <property type="protein sequence ID" value="KAK2182758.1"/>
    <property type="molecule type" value="Genomic_DNA"/>
</dbReference>
<feature type="transmembrane region" description="Helical" evidence="1">
    <location>
        <begin position="105"/>
        <end position="122"/>
    </location>
</feature>
<organism evidence="3 4">
    <name type="scientific">Ridgeia piscesae</name>
    <name type="common">Tubeworm</name>
    <dbReference type="NCBI Taxonomy" id="27915"/>
    <lineage>
        <taxon>Eukaryota</taxon>
        <taxon>Metazoa</taxon>
        <taxon>Spiralia</taxon>
        <taxon>Lophotrochozoa</taxon>
        <taxon>Annelida</taxon>
        <taxon>Polychaeta</taxon>
        <taxon>Sedentaria</taxon>
        <taxon>Canalipalpata</taxon>
        <taxon>Sabellida</taxon>
        <taxon>Siboglinidae</taxon>
        <taxon>Ridgeia</taxon>
    </lineage>
</organism>
<evidence type="ECO:0000313" key="4">
    <source>
        <dbReference type="Proteomes" id="UP001209878"/>
    </source>
</evidence>